<feature type="domain" description="DUF4097" evidence="1">
    <location>
        <begin position="42"/>
        <end position="260"/>
    </location>
</feature>
<dbReference type="EMBL" id="BNAI01000005">
    <property type="protein sequence ID" value="GHF22378.1"/>
    <property type="molecule type" value="Genomic_DNA"/>
</dbReference>
<comment type="caution">
    <text evidence="2">The sequence shown here is derived from an EMBL/GenBank/DDBJ whole genome shotgun (WGS) entry which is preliminary data.</text>
</comment>
<evidence type="ECO:0000313" key="2">
    <source>
        <dbReference type="EMBL" id="GHF22378.1"/>
    </source>
</evidence>
<reference evidence="2" key="2">
    <citation type="submission" date="2020-09" db="EMBL/GenBank/DDBJ databases">
        <authorList>
            <person name="Sun Q."/>
            <person name="Zhou Y."/>
        </authorList>
    </citation>
    <scope>NUCLEOTIDE SEQUENCE</scope>
    <source>
        <strain evidence="2">CGMCC 1.16548</strain>
    </source>
</reference>
<reference evidence="2" key="1">
    <citation type="journal article" date="2014" name="Int. J. Syst. Evol. Microbiol.">
        <title>Complete genome sequence of Corynebacterium casei LMG S-19264T (=DSM 44701T), isolated from a smear-ripened cheese.</title>
        <authorList>
            <consortium name="US DOE Joint Genome Institute (JGI-PGF)"/>
            <person name="Walter F."/>
            <person name="Albersmeier A."/>
            <person name="Kalinowski J."/>
            <person name="Ruckert C."/>
        </authorList>
    </citation>
    <scope>NUCLEOTIDE SEQUENCE</scope>
    <source>
        <strain evidence="2">CGMCC 1.16548</strain>
    </source>
</reference>
<dbReference type="InterPro" id="IPR025164">
    <property type="entry name" value="Toastrack_DUF4097"/>
</dbReference>
<dbReference type="AlphaFoldDB" id="A0A8J3M2S1"/>
<dbReference type="RefSeq" id="WP_191283792.1">
    <property type="nucleotide sequence ID" value="NZ_BNAI01000005.1"/>
</dbReference>
<evidence type="ECO:0000259" key="1">
    <source>
        <dbReference type="Pfam" id="PF13349"/>
    </source>
</evidence>
<gene>
    <name evidence="2" type="ORF">GCM10011600_24450</name>
</gene>
<dbReference type="Proteomes" id="UP000617531">
    <property type="component" value="Unassembled WGS sequence"/>
</dbReference>
<name>A0A8J3M2S1_9MICO</name>
<evidence type="ECO:0000313" key="3">
    <source>
        <dbReference type="Proteomes" id="UP000617531"/>
    </source>
</evidence>
<organism evidence="2 3">
    <name type="scientific">Pseudolysinimonas yzui</name>
    <dbReference type="NCBI Taxonomy" id="2708254"/>
    <lineage>
        <taxon>Bacteria</taxon>
        <taxon>Bacillati</taxon>
        <taxon>Actinomycetota</taxon>
        <taxon>Actinomycetes</taxon>
        <taxon>Micrococcales</taxon>
        <taxon>Microbacteriaceae</taxon>
        <taxon>Pseudolysinimonas</taxon>
    </lineage>
</organism>
<keyword evidence="3" id="KW-1185">Reference proteome</keyword>
<protein>
    <recommendedName>
        <fullName evidence="1">DUF4097 domain-containing protein</fullName>
    </recommendedName>
</protein>
<dbReference type="Pfam" id="PF13349">
    <property type="entry name" value="DUF4097"/>
    <property type="match status" value="1"/>
</dbReference>
<proteinExistence type="predicted"/>
<accession>A0A8J3M2S1</accession>
<sequence>MSQQKWLLDGPKTIEVDGIRKLKVGLVAGHIDVIAHDEPVTRIEVHSVSGKDLRITADGETLDIDHAQLSWENWLDVFRNFRPGAARADVSILVPRDVALKLGVVSATALVSGLHADADLSTVSGDLATDGISGDLQLNSVSGELSARNHYGKIVAHTVSGDITATGAVLAFSSDGVSGNVFLDLADTPDLVKINSVSGTVTARLEADVPTSYAINTVSGRLQLDDAALRVRGKFTGKVGVLEGRWTDFRANTVSGDISVMHVARADAAAPAETPTS</sequence>